<dbReference type="Proteomes" id="UP000228987">
    <property type="component" value="Unassembled WGS sequence"/>
</dbReference>
<dbReference type="EMBL" id="NVWI01000010">
    <property type="protein sequence ID" value="PCJ40141.1"/>
    <property type="molecule type" value="Genomic_DNA"/>
</dbReference>
<name>A0A2A5C9I9_9GAMM</name>
<evidence type="ECO:0000313" key="1">
    <source>
        <dbReference type="EMBL" id="PCJ40141.1"/>
    </source>
</evidence>
<gene>
    <name evidence="1" type="ORF">COA71_11560</name>
</gene>
<dbReference type="AlphaFoldDB" id="A0A2A5C9I9"/>
<evidence type="ECO:0000313" key="2">
    <source>
        <dbReference type="Proteomes" id="UP000228987"/>
    </source>
</evidence>
<comment type="caution">
    <text evidence="1">The sequence shown here is derived from an EMBL/GenBank/DDBJ whole genome shotgun (WGS) entry which is preliminary data.</text>
</comment>
<protein>
    <submittedName>
        <fullName evidence="1">Uncharacterized protein</fullName>
    </submittedName>
</protein>
<organism evidence="1 2">
    <name type="scientific">SAR86 cluster bacterium</name>
    <dbReference type="NCBI Taxonomy" id="2030880"/>
    <lineage>
        <taxon>Bacteria</taxon>
        <taxon>Pseudomonadati</taxon>
        <taxon>Pseudomonadota</taxon>
        <taxon>Gammaproteobacteria</taxon>
        <taxon>SAR86 cluster</taxon>
    </lineage>
</organism>
<proteinExistence type="predicted"/>
<accession>A0A2A5C9I9</accession>
<sequence>MKDPDKLELAKKLDEKNESIDASFYRVYCESESKWLGNWESDRNVAVNRKEYHKRGNRHIVNIYTRD</sequence>
<reference evidence="2" key="1">
    <citation type="submission" date="2017-08" db="EMBL/GenBank/DDBJ databases">
        <title>A dynamic microbial community with high functional redundancy inhabits the cold, oxic subseafloor aquifer.</title>
        <authorList>
            <person name="Tully B.J."/>
            <person name="Wheat C.G."/>
            <person name="Glazer B.T."/>
            <person name="Huber J.A."/>
        </authorList>
    </citation>
    <scope>NUCLEOTIDE SEQUENCE [LARGE SCALE GENOMIC DNA]</scope>
</reference>